<protein>
    <submittedName>
        <fullName evidence="3">Uncharacterized protein</fullName>
    </submittedName>
</protein>
<name>A0ABY6RTG5_PODCO</name>
<feature type="region of interest" description="Disordered" evidence="1">
    <location>
        <begin position="256"/>
        <end position="289"/>
    </location>
</feature>
<feature type="region of interest" description="Disordered" evidence="1">
    <location>
        <begin position="212"/>
        <end position="236"/>
    </location>
</feature>
<organism evidence="3 4">
    <name type="scientific">Podospora comata</name>
    <dbReference type="NCBI Taxonomy" id="48703"/>
    <lineage>
        <taxon>Eukaryota</taxon>
        <taxon>Fungi</taxon>
        <taxon>Dikarya</taxon>
        <taxon>Ascomycota</taxon>
        <taxon>Pezizomycotina</taxon>
        <taxon>Sordariomycetes</taxon>
        <taxon>Sordariomycetidae</taxon>
        <taxon>Sordariales</taxon>
        <taxon>Podosporaceae</taxon>
        <taxon>Podospora</taxon>
    </lineage>
</organism>
<dbReference type="Proteomes" id="UP000280685">
    <property type="component" value="Chromosome 1"/>
</dbReference>
<evidence type="ECO:0000256" key="2">
    <source>
        <dbReference type="SAM" id="Phobius"/>
    </source>
</evidence>
<feature type="transmembrane region" description="Helical" evidence="2">
    <location>
        <begin position="78"/>
        <end position="100"/>
    </location>
</feature>
<feature type="transmembrane region" description="Helical" evidence="2">
    <location>
        <begin position="173"/>
        <end position="196"/>
    </location>
</feature>
<keyword evidence="2" id="KW-1133">Transmembrane helix</keyword>
<evidence type="ECO:0000256" key="1">
    <source>
        <dbReference type="SAM" id="MobiDB-lite"/>
    </source>
</evidence>
<feature type="transmembrane region" description="Helical" evidence="2">
    <location>
        <begin position="16"/>
        <end position="36"/>
    </location>
</feature>
<gene>
    <name evidence="3" type="ORF">PODCO_101990</name>
</gene>
<evidence type="ECO:0000313" key="4">
    <source>
        <dbReference type="Proteomes" id="UP000280685"/>
    </source>
</evidence>
<sequence>MGYRILHRPWRAKRPLYWGMVPELAGIIPLLVLFGVQQPDAWRTLFWRIGSDYKLNSSPTMILYAYANHRPLPTIPFVWSQTLTTFNVAITIVSLFILLAKMIAAIMKIFYPIIGTAVGVSLTALYAVSVYGQAGPDYADPRYPSWTPWYIRKSCDLAIPYNAVKSCQMSKGAFAVTVYMLAVYVIQTSFAIWAMWPNKMLDMMDDSDDEEEYSYNSAQKDKGVSVEMTTPVSPEEGGSGGGGYYGYYQQQLQQQQQQQQMSGAAGGSSSGGGFTHNPAPFTPRTQAFHTLDRKLPLRVDTYR</sequence>
<evidence type="ECO:0000313" key="3">
    <source>
        <dbReference type="EMBL" id="VBB71523.1"/>
    </source>
</evidence>
<feature type="compositionally biased region" description="Gly residues" evidence="1">
    <location>
        <begin position="264"/>
        <end position="274"/>
    </location>
</feature>
<proteinExistence type="predicted"/>
<accession>A0ABY6RTG5</accession>
<reference evidence="3" key="1">
    <citation type="submission" date="2018-02" db="EMBL/GenBank/DDBJ databases">
        <authorList>
            <person name="Silar P."/>
        </authorList>
    </citation>
    <scope>NUCLEOTIDE SEQUENCE [LARGE SCALE GENOMIC DNA]</scope>
    <source>
        <strain evidence="3">T</strain>
    </source>
</reference>
<keyword evidence="2" id="KW-0472">Membrane</keyword>
<feature type="transmembrane region" description="Helical" evidence="2">
    <location>
        <begin position="109"/>
        <end position="128"/>
    </location>
</feature>
<keyword evidence="2" id="KW-0812">Transmembrane</keyword>
<keyword evidence="4" id="KW-1185">Reference proteome</keyword>
<dbReference type="EMBL" id="LR026964">
    <property type="protein sequence ID" value="VBB71523.1"/>
    <property type="molecule type" value="Genomic_DNA"/>
</dbReference>